<accession>A0A2S9QMQ9</accession>
<feature type="domain" description="UvrD-like helicase C-terminal" evidence="17">
    <location>
        <begin position="378"/>
        <end position="689"/>
    </location>
</feature>
<evidence type="ECO:0000256" key="11">
    <source>
        <dbReference type="ARBA" id="ARBA00034617"/>
    </source>
</evidence>
<keyword evidence="1" id="KW-0540">Nuclease</keyword>
<dbReference type="InterPro" id="IPR000212">
    <property type="entry name" value="DNA_helicase_UvrD/REP"/>
</dbReference>
<keyword evidence="5 14" id="KW-0347">Helicase</keyword>
<dbReference type="Proteomes" id="UP000238650">
    <property type="component" value="Unassembled WGS sequence"/>
</dbReference>
<feature type="region of interest" description="Disordered" evidence="15">
    <location>
        <begin position="392"/>
        <end position="412"/>
    </location>
</feature>
<evidence type="ECO:0000256" key="9">
    <source>
        <dbReference type="ARBA" id="ARBA00023204"/>
    </source>
</evidence>
<evidence type="ECO:0000256" key="3">
    <source>
        <dbReference type="ARBA" id="ARBA00022763"/>
    </source>
</evidence>
<evidence type="ECO:0000256" key="6">
    <source>
        <dbReference type="ARBA" id="ARBA00022839"/>
    </source>
</evidence>
<keyword evidence="8" id="KW-0238">DNA-binding</keyword>
<dbReference type="InterPro" id="IPR038726">
    <property type="entry name" value="PDDEXK_AddAB-type"/>
</dbReference>
<keyword evidence="6" id="KW-0269">Exonuclease</keyword>
<feature type="binding site" evidence="14">
    <location>
        <begin position="24"/>
        <end position="31"/>
    </location>
    <ligand>
        <name>ATP</name>
        <dbReference type="ChEBI" id="CHEBI:30616"/>
    </ligand>
</feature>
<dbReference type="InterPro" id="IPR014017">
    <property type="entry name" value="DNA_helicase_UvrD-like_C"/>
</dbReference>
<dbReference type="Gene3D" id="3.40.50.300">
    <property type="entry name" value="P-loop containing nucleotide triphosphate hydrolases"/>
    <property type="match status" value="2"/>
</dbReference>
<evidence type="ECO:0000259" key="17">
    <source>
        <dbReference type="PROSITE" id="PS51217"/>
    </source>
</evidence>
<evidence type="ECO:0000256" key="12">
    <source>
        <dbReference type="ARBA" id="ARBA00034808"/>
    </source>
</evidence>
<dbReference type="PANTHER" id="PTHR11070">
    <property type="entry name" value="UVRD / RECB / PCRA DNA HELICASE FAMILY MEMBER"/>
    <property type="match status" value="1"/>
</dbReference>
<evidence type="ECO:0000256" key="2">
    <source>
        <dbReference type="ARBA" id="ARBA00022741"/>
    </source>
</evidence>
<evidence type="ECO:0000256" key="5">
    <source>
        <dbReference type="ARBA" id="ARBA00022806"/>
    </source>
</evidence>
<evidence type="ECO:0000313" key="19">
    <source>
        <dbReference type="Proteomes" id="UP000238650"/>
    </source>
</evidence>
<dbReference type="GO" id="GO:0004527">
    <property type="term" value="F:exonuclease activity"/>
    <property type="evidence" value="ECO:0007669"/>
    <property type="project" value="UniProtKB-KW"/>
</dbReference>
<dbReference type="GO" id="GO:0005524">
    <property type="term" value="F:ATP binding"/>
    <property type="evidence" value="ECO:0007669"/>
    <property type="project" value="UniProtKB-UniRule"/>
</dbReference>
<dbReference type="EMBL" id="MWZD01000017">
    <property type="protein sequence ID" value="PRI10868.1"/>
    <property type="molecule type" value="Genomic_DNA"/>
</dbReference>
<reference evidence="18 19" key="1">
    <citation type="journal article" date="2017" name="New Microbes New Infect">
        <title>Genome sequence of 'Leucobacter massiliensis' sp. nov. isolated from human pharynx after travel to the 2014 Hajj.</title>
        <authorList>
            <person name="Leangapichart T."/>
            <person name="Gautret P."/>
            <person name="Nguyen T.T."/>
            <person name="Armstrong N."/>
            <person name="Rolain J.M."/>
        </authorList>
    </citation>
    <scope>NUCLEOTIDE SEQUENCE [LARGE SCALE GENOMIC DNA]</scope>
    <source>
        <strain evidence="18 19">122RC15</strain>
    </source>
</reference>
<feature type="region of interest" description="Disordered" evidence="15">
    <location>
        <begin position="136"/>
        <end position="170"/>
    </location>
</feature>
<keyword evidence="2 14" id="KW-0547">Nucleotide-binding</keyword>
<feature type="domain" description="UvrD-like helicase ATP-binding" evidence="16">
    <location>
        <begin position="3"/>
        <end position="374"/>
    </location>
</feature>
<comment type="catalytic activity">
    <reaction evidence="11">
        <text>Couples ATP hydrolysis with the unwinding of duplex DNA by translocating in the 3'-5' direction.</text>
        <dbReference type="EC" id="5.6.2.4"/>
    </reaction>
</comment>
<dbReference type="RefSeq" id="WP_105805328.1">
    <property type="nucleotide sequence ID" value="NZ_MWZD01000017.1"/>
</dbReference>
<dbReference type="InterPro" id="IPR014016">
    <property type="entry name" value="UvrD-like_ATP-bd"/>
</dbReference>
<keyword evidence="19" id="KW-1185">Reference proteome</keyword>
<dbReference type="AlphaFoldDB" id="A0A2S9QMQ9"/>
<evidence type="ECO:0000256" key="14">
    <source>
        <dbReference type="PROSITE-ProRule" id="PRU00560"/>
    </source>
</evidence>
<dbReference type="OrthoDB" id="5240387at2"/>
<keyword evidence="9" id="KW-0234">DNA repair</keyword>
<dbReference type="GO" id="GO:0033202">
    <property type="term" value="C:DNA helicase complex"/>
    <property type="evidence" value="ECO:0007669"/>
    <property type="project" value="TreeGrafter"/>
</dbReference>
<dbReference type="PROSITE" id="PS51217">
    <property type="entry name" value="UVRD_HELICASE_CTER"/>
    <property type="match status" value="1"/>
</dbReference>
<organism evidence="18 19">
    <name type="scientific">Leucobacter massiliensis</name>
    <dbReference type="NCBI Taxonomy" id="1686285"/>
    <lineage>
        <taxon>Bacteria</taxon>
        <taxon>Bacillati</taxon>
        <taxon>Actinomycetota</taxon>
        <taxon>Actinomycetes</taxon>
        <taxon>Micrococcales</taxon>
        <taxon>Microbacteriaceae</taxon>
        <taxon>Leucobacter</taxon>
    </lineage>
</organism>
<dbReference type="InterPro" id="IPR011335">
    <property type="entry name" value="Restrct_endonuc-II-like"/>
</dbReference>
<proteinExistence type="predicted"/>
<dbReference type="PANTHER" id="PTHR11070:SF59">
    <property type="entry name" value="DNA 3'-5' HELICASE"/>
    <property type="match status" value="1"/>
</dbReference>
<evidence type="ECO:0000256" key="1">
    <source>
        <dbReference type="ARBA" id="ARBA00022722"/>
    </source>
</evidence>
<feature type="compositionally biased region" description="Gly residues" evidence="15">
    <location>
        <begin position="139"/>
        <end position="151"/>
    </location>
</feature>
<dbReference type="GO" id="GO:0000725">
    <property type="term" value="P:recombinational repair"/>
    <property type="evidence" value="ECO:0007669"/>
    <property type="project" value="TreeGrafter"/>
</dbReference>
<evidence type="ECO:0000256" key="13">
    <source>
        <dbReference type="ARBA" id="ARBA00048988"/>
    </source>
</evidence>
<dbReference type="EC" id="5.6.2.4" evidence="12"/>
<dbReference type="GO" id="GO:0003677">
    <property type="term" value="F:DNA binding"/>
    <property type="evidence" value="ECO:0007669"/>
    <property type="project" value="UniProtKB-KW"/>
</dbReference>
<dbReference type="Gene3D" id="3.90.320.10">
    <property type="match status" value="1"/>
</dbReference>
<dbReference type="Gene3D" id="1.10.486.10">
    <property type="entry name" value="PCRA, domain 4"/>
    <property type="match status" value="1"/>
</dbReference>
<sequence>MISFDPAQLEVLALDPGRHARVLGAPGTGKTVLVVEAYARAIARAGWAEGDALVLAPNRLVASALRRRVERAAGRAIGGTPVRTTTSLAFAVLSRAAAVAGREAPRLLTGTAQDEAIAETVEELLLGPAGGAAEAAAAGGAGGDAAGGGGAPASRGPRTGSGSGSGDGSPRAAAAALAVLPPEVLRSPAFRAELRELWRVVDDFGLDPGVLASELRRIRGEAAAAAHTRAPEEGLIDRWCAGLLLIELVATRLASERPGELSSSALLRAAAAAVRERGVAGSAGEAGQGRFAMPRLLLVDDAQELGEGDLALLAACASSGSRIWVFGDPDMATGAFRGERTEVLTRLAEELARRGAPRAADEQSVVLRSVHRHGSGLRGFVRQLTDRIGAAGAGGQRSAEAAGGEDRPPGSVEFTALGSPAEQIGVIAHRLRARRLGLDHGRRVDWNEMAVICRSRAEALRVSRALAAHQVPTGIASGGTVLREHQIVRELIRLLQHALGIAPLSGQEVLALAGGTIGGLDPVQLRRLRGALLLQERREAQTEERPPGDIGEIALDAFEHPGAAPVIDSAGGRALRRLGRCAAAAERVRAAGGTARETLWALWEGTRLAGRWQDEALDGRGARADEAHRSLDAVMGLFFALQRHEEQASSQPIAELLDELLLSAVPEDTLAQRSERAAVTVTTPQGAIGREFGIVAVIGVQDGAWPNLRARGSLLGTAALERWLRGGAASPPSRKDTVHDELRLFAHSCARAREEVLVAAVSDEDQYPSAFFGLGREQLREGLPSSRLTLRGAVAQMRRRLTTDAGDEAALTALTALARAEVPGARPEEWYGVPPASSEIPLFTADPDPRVPVSPSQLERAETCPLDWAIAHLGGGRGSLQAGLGTLLHHALDTVGRADPEALLAAVTAEWSKLPFDAEWESVRAERLARAMTESLAAYLRAFEASGRELIASEAPFEIPLARAVLRGMADRLELTRRSDGAAELAVLDLKTGRTPPSKAAAEEHAQLQAYQMGVSSAAFALPEGTELPPGTVSGGARLLYVHPDATGSSDYAERVQQPISEQALESLRERVDGIAEVMASAGFTARVEHHCSDPHQPGECRLHIIPAVSRA</sequence>
<keyword evidence="3" id="KW-0227">DNA damage</keyword>
<dbReference type="InterPro" id="IPR027417">
    <property type="entry name" value="P-loop_NTPase"/>
</dbReference>
<keyword evidence="4 14" id="KW-0378">Hydrolase</keyword>
<dbReference type="GO" id="GO:0043138">
    <property type="term" value="F:3'-5' DNA helicase activity"/>
    <property type="evidence" value="ECO:0007669"/>
    <property type="project" value="UniProtKB-EC"/>
</dbReference>
<evidence type="ECO:0000256" key="7">
    <source>
        <dbReference type="ARBA" id="ARBA00022840"/>
    </source>
</evidence>
<evidence type="ECO:0000313" key="18">
    <source>
        <dbReference type="EMBL" id="PRI10868.1"/>
    </source>
</evidence>
<dbReference type="InterPro" id="IPR011604">
    <property type="entry name" value="PDDEXK-like_dom_sf"/>
</dbReference>
<keyword evidence="7 14" id="KW-0067">ATP-binding</keyword>
<dbReference type="PROSITE" id="PS51198">
    <property type="entry name" value="UVRD_HELICASE_ATP_BIND"/>
    <property type="match status" value="1"/>
</dbReference>
<evidence type="ECO:0000256" key="10">
    <source>
        <dbReference type="ARBA" id="ARBA00023235"/>
    </source>
</evidence>
<dbReference type="GO" id="GO:0005829">
    <property type="term" value="C:cytosol"/>
    <property type="evidence" value="ECO:0007669"/>
    <property type="project" value="TreeGrafter"/>
</dbReference>
<evidence type="ECO:0000256" key="4">
    <source>
        <dbReference type="ARBA" id="ARBA00022801"/>
    </source>
</evidence>
<protein>
    <recommendedName>
        <fullName evidence="12">DNA 3'-5' helicase</fullName>
        <ecNumber evidence="12">5.6.2.4</ecNumber>
    </recommendedName>
</protein>
<evidence type="ECO:0000256" key="15">
    <source>
        <dbReference type="SAM" id="MobiDB-lite"/>
    </source>
</evidence>
<evidence type="ECO:0000259" key="16">
    <source>
        <dbReference type="PROSITE" id="PS51198"/>
    </source>
</evidence>
<dbReference type="Pfam" id="PF00580">
    <property type="entry name" value="UvrD-helicase"/>
    <property type="match status" value="1"/>
</dbReference>
<name>A0A2S9QMQ9_9MICO</name>
<comment type="caution">
    <text evidence="18">The sequence shown here is derived from an EMBL/GenBank/DDBJ whole genome shotgun (WGS) entry which is preliminary data.</text>
</comment>
<dbReference type="SUPFAM" id="SSF52540">
    <property type="entry name" value="P-loop containing nucleoside triphosphate hydrolases"/>
    <property type="match status" value="1"/>
</dbReference>
<keyword evidence="10" id="KW-0413">Isomerase</keyword>
<comment type="catalytic activity">
    <reaction evidence="13">
        <text>ATP + H2O = ADP + phosphate + H(+)</text>
        <dbReference type="Rhea" id="RHEA:13065"/>
        <dbReference type="ChEBI" id="CHEBI:15377"/>
        <dbReference type="ChEBI" id="CHEBI:15378"/>
        <dbReference type="ChEBI" id="CHEBI:30616"/>
        <dbReference type="ChEBI" id="CHEBI:43474"/>
        <dbReference type="ChEBI" id="CHEBI:456216"/>
        <dbReference type="EC" id="5.6.2.4"/>
    </reaction>
</comment>
<gene>
    <name evidence="18" type="ORF">B4915_08230</name>
</gene>
<dbReference type="Pfam" id="PF12705">
    <property type="entry name" value="PDDEXK_1"/>
    <property type="match status" value="1"/>
</dbReference>
<dbReference type="SUPFAM" id="SSF52980">
    <property type="entry name" value="Restriction endonuclease-like"/>
    <property type="match status" value="1"/>
</dbReference>
<evidence type="ECO:0000256" key="8">
    <source>
        <dbReference type="ARBA" id="ARBA00023125"/>
    </source>
</evidence>